<dbReference type="GO" id="GO:0010008">
    <property type="term" value="C:endosome membrane"/>
    <property type="evidence" value="ECO:0007669"/>
    <property type="project" value="TreeGrafter"/>
</dbReference>
<dbReference type="InterPro" id="IPR045802">
    <property type="entry name" value="GRV2/DNAJC13_N"/>
</dbReference>
<dbReference type="GO" id="GO:0007032">
    <property type="term" value="P:endosome organization"/>
    <property type="evidence" value="ECO:0007669"/>
    <property type="project" value="InterPro"/>
</dbReference>
<sequence length="441" mass="49400">MMATLKDNKDVACYFITKHSWKGKYKRIFSVGTHGITTYNPGSFEITNQWAYNEFIGIAPNIKAANNQEFIITMKKGAKKTETMKFSTDHRADLLTEALVSDFPGGIAIIYGGFNRLHLFALEQRDELCKAIADAGTNYVGVLIRIRKEPITFDQFQANRLGKYRDSLIASVLDGVRASGNRDVCVKMYKTPRGYRLGPFTVPVDEEVEATHLKSLHAVPAGMTFNEAVSRFNANISYSGLLHAVTAEGLFAQNKEKLINLALQALIEREGDQERVSNECLEAQFHALRRLVASKAGYQGFTEIPKMREKVGLKVVKALKRKNDAITHSAIDMLCALMQPMHDNYDLRQEQLNKTSLMSSRKFLETLLEMFNENVEGDAEIAAKMQDLALSEGALPKHLHTAMFTQSTDSRMLTNRSGPKSTHFLCLTSPNPPFNPKSVTY</sequence>
<feature type="domain" description="DnaJ homologue subfamily C GRV2/DNAJC13 N-terminal" evidence="1">
    <location>
        <begin position="13"/>
        <end position="99"/>
    </location>
</feature>
<feature type="domain" description="DnaJ homologue subfamily C GRV2/DNAJC13 N-terminal" evidence="1">
    <location>
        <begin position="165"/>
        <end position="376"/>
    </location>
</feature>
<reference evidence="2 3" key="1">
    <citation type="journal article" date="2021" name="Elife">
        <title>Chloroplast acquisition without the gene transfer in kleptoplastic sea slugs, Plakobranchus ocellatus.</title>
        <authorList>
            <person name="Maeda T."/>
            <person name="Takahashi S."/>
            <person name="Yoshida T."/>
            <person name="Shimamura S."/>
            <person name="Takaki Y."/>
            <person name="Nagai Y."/>
            <person name="Toyoda A."/>
            <person name="Suzuki Y."/>
            <person name="Arimoto A."/>
            <person name="Ishii H."/>
            <person name="Satoh N."/>
            <person name="Nishiyama T."/>
            <person name="Hasebe M."/>
            <person name="Maruyama T."/>
            <person name="Minagawa J."/>
            <person name="Obokata J."/>
            <person name="Shigenobu S."/>
        </authorList>
    </citation>
    <scope>NUCLEOTIDE SEQUENCE [LARGE SCALE GENOMIC DNA]</scope>
</reference>
<accession>A0AAV4EQN7</accession>
<protein>
    <submittedName>
        <fullName evidence="2">DnaJ-like protein subfamily C member 13</fullName>
    </submittedName>
</protein>
<dbReference type="GO" id="GO:2000641">
    <property type="term" value="P:regulation of early endosome to late endosome transport"/>
    <property type="evidence" value="ECO:0007669"/>
    <property type="project" value="InterPro"/>
</dbReference>
<dbReference type="InterPro" id="IPR044978">
    <property type="entry name" value="GRV2/DNAJC13"/>
</dbReference>
<dbReference type="PANTHER" id="PTHR36983">
    <property type="entry name" value="DNAJ HOMOLOG SUBFAMILY C MEMBER 13"/>
    <property type="match status" value="1"/>
</dbReference>
<dbReference type="EMBL" id="BMAT01003824">
    <property type="protein sequence ID" value="GFR63076.1"/>
    <property type="molecule type" value="Genomic_DNA"/>
</dbReference>
<dbReference type="AlphaFoldDB" id="A0AAV4EQN7"/>
<organism evidence="2 3">
    <name type="scientific">Elysia marginata</name>
    <dbReference type="NCBI Taxonomy" id="1093978"/>
    <lineage>
        <taxon>Eukaryota</taxon>
        <taxon>Metazoa</taxon>
        <taxon>Spiralia</taxon>
        <taxon>Lophotrochozoa</taxon>
        <taxon>Mollusca</taxon>
        <taxon>Gastropoda</taxon>
        <taxon>Heterobranchia</taxon>
        <taxon>Euthyneura</taxon>
        <taxon>Panpulmonata</taxon>
        <taxon>Sacoglossa</taxon>
        <taxon>Placobranchoidea</taxon>
        <taxon>Plakobranchidae</taxon>
        <taxon>Elysia</taxon>
    </lineage>
</organism>
<comment type="caution">
    <text evidence="2">The sequence shown here is derived from an EMBL/GenBank/DDBJ whole genome shotgun (WGS) entry which is preliminary data.</text>
</comment>
<dbReference type="PANTHER" id="PTHR36983:SF2">
    <property type="entry name" value="DNAJ HOMOLOG SUBFAMILY C MEMBER 13"/>
    <property type="match status" value="1"/>
</dbReference>
<dbReference type="GO" id="GO:0006898">
    <property type="term" value="P:receptor-mediated endocytosis"/>
    <property type="evidence" value="ECO:0007669"/>
    <property type="project" value="TreeGrafter"/>
</dbReference>
<evidence type="ECO:0000259" key="1">
    <source>
        <dbReference type="Pfam" id="PF19432"/>
    </source>
</evidence>
<evidence type="ECO:0000313" key="2">
    <source>
        <dbReference type="EMBL" id="GFR63076.1"/>
    </source>
</evidence>
<keyword evidence="3" id="KW-1185">Reference proteome</keyword>
<gene>
    <name evidence="2" type="ORF">ElyMa_001887300</name>
</gene>
<name>A0AAV4EQN7_9GAST</name>
<evidence type="ECO:0000313" key="3">
    <source>
        <dbReference type="Proteomes" id="UP000762676"/>
    </source>
</evidence>
<proteinExistence type="predicted"/>
<dbReference type="Proteomes" id="UP000762676">
    <property type="component" value="Unassembled WGS sequence"/>
</dbReference>
<dbReference type="Pfam" id="PF19432">
    <property type="entry name" value="RME-8_N"/>
    <property type="match status" value="2"/>
</dbReference>